<comment type="caution">
    <text evidence="3">The sequence shown here is derived from an EMBL/GenBank/DDBJ whole genome shotgun (WGS) entry which is preliminary data.</text>
</comment>
<evidence type="ECO:0000313" key="3">
    <source>
        <dbReference type="EMBL" id="MDQ2095171.1"/>
    </source>
</evidence>
<keyword evidence="2" id="KW-0812">Transmembrane</keyword>
<keyword evidence="4" id="KW-1185">Reference proteome</keyword>
<reference evidence="3" key="1">
    <citation type="submission" date="2022-07" db="EMBL/GenBank/DDBJ databases">
        <authorList>
            <person name="Otstavnykh N."/>
            <person name="Isaeva M."/>
            <person name="Bystritskaya E."/>
        </authorList>
    </citation>
    <scope>NUCLEOTIDE SEQUENCE</scope>
    <source>
        <strain evidence="3">10Alg 79</strain>
    </source>
</reference>
<keyword evidence="2" id="KW-1133">Transmembrane helix</keyword>
<reference evidence="3" key="2">
    <citation type="submission" date="2023-04" db="EMBL/GenBank/DDBJ databases">
        <title>'Rhodoalgimonas zhirmunskyi' gen. nov., isolated from a red alga.</title>
        <authorList>
            <person name="Nedashkovskaya O.I."/>
            <person name="Otstavnykh N.Y."/>
            <person name="Bystritskaya E.P."/>
            <person name="Balabanova L.A."/>
            <person name="Isaeva M.P."/>
        </authorList>
    </citation>
    <scope>NUCLEOTIDE SEQUENCE</scope>
    <source>
        <strain evidence="3">10Alg 79</strain>
    </source>
</reference>
<protein>
    <submittedName>
        <fullName evidence="3">Uncharacterized protein</fullName>
    </submittedName>
</protein>
<keyword evidence="2" id="KW-0472">Membrane</keyword>
<evidence type="ECO:0000256" key="1">
    <source>
        <dbReference type="SAM" id="MobiDB-lite"/>
    </source>
</evidence>
<dbReference type="EMBL" id="JANFFA010000004">
    <property type="protein sequence ID" value="MDQ2095171.1"/>
    <property type="molecule type" value="Genomic_DNA"/>
</dbReference>
<sequence length="282" mass="30240">MALELSVRTSGLIFKVTPVLDATRIEALLTPILQRLGTALIDISEFGPQNLQLTCEGLLLWLNVESRAHADPRLRITAQPIAAYSEFTDEKGPLGPQEVKCALASVLAALARDMGADQVQWLAKDMIIPADSFIAAAQGDDAFSGPGPAGDFPRTARRQPPTPVVPRRVRDLYRPGGHARPRPYQGAFAAGLSKRLKAARMAEEAANTSRADHSSLPLRLATWAMTLMLGVFSAPLAWVLFAFNLNRGGDFRVTANVLAGTAGLSLLHTAGSTHTFLNLILG</sequence>
<feature type="transmembrane region" description="Helical" evidence="2">
    <location>
        <begin position="220"/>
        <end position="243"/>
    </location>
</feature>
<feature type="region of interest" description="Disordered" evidence="1">
    <location>
        <begin position="144"/>
        <end position="169"/>
    </location>
</feature>
<dbReference type="Proteomes" id="UP001227162">
    <property type="component" value="Unassembled WGS sequence"/>
</dbReference>
<accession>A0AAJ1UF90</accession>
<name>A0AAJ1UF90_9RHOB</name>
<evidence type="ECO:0000313" key="4">
    <source>
        <dbReference type="Proteomes" id="UP001227162"/>
    </source>
</evidence>
<dbReference type="RefSeq" id="WP_317626797.1">
    <property type="nucleotide sequence ID" value="NZ_JANFFA010000004.1"/>
</dbReference>
<dbReference type="AlphaFoldDB" id="A0AAJ1UF90"/>
<evidence type="ECO:0000256" key="2">
    <source>
        <dbReference type="SAM" id="Phobius"/>
    </source>
</evidence>
<gene>
    <name evidence="3" type="ORF">NOI20_13710</name>
</gene>
<proteinExistence type="predicted"/>
<organism evidence="3 4">
    <name type="scientific">Rhodalgimonas zhirmunskyi</name>
    <dbReference type="NCBI Taxonomy" id="2964767"/>
    <lineage>
        <taxon>Bacteria</taxon>
        <taxon>Pseudomonadati</taxon>
        <taxon>Pseudomonadota</taxon>
        <taxon>Alphaproteobacteria</taxon>
        <taxon>Rhodobacterales</taxon>
        <taxon>Roseobacteraceae</taxon>
        <taxon>Rhodalgimonas</taxon>
    </lineage>
</organism>